<comment type="caution">
    <text evidence="1">The sequence shown here is derived from an EMBL/GenBank/DDBJ whole genome shotgun (WGS) entry which is preliminary data.</text>
</comment>
<keyword evidence="2" id="KW-1185">Reference proteome</keyword>
<evidence type="ECO:0000313" key="2">
    <source>
        <dbReference type="Proteomes" id="UP001283361"/>
    </source>
</evidence>
<name>A0AAE0ZZD7_9GAST</name>
<accession>A0AAE0ZZD7</accession>
<dbReference type="Proteomes" id="UP001283361">
    <property type="component" value="Unassembled WGS sequence"/>
</dbReference>
<gene>
    <name evidence="1" type="ORF">RRG08_006887</name>
</gene>
<dbReference type="EMBL" id="JAWDGP010002937">
    <property type="protein sequence ID" value="KAK3778478.1"/>
    <property type="molecule type" value="Genomic_DNA"/>
</dbReference>
<reference evidence="1" key="1">
    <citation type="journal article" date="2023" name="G3 (Bethesda)">
        <title>A reference genome for the long-term kleptoplast-retaining sea slug Elysia crispata morphotype clarki.</title>
        <authorList>
            <person name="Eastman K.E."/>
            <person name="Pendleton A.L."/>
            <person name="Shaikh M.A."/>
            <person name="Suttiyut T."/>
            <person name="Ogas R."/>
            <person name="Tomko P."/>
            <person name="Gavelis G."/>
            <person name="Widhalm J.R."/>
            <person name="Wisecaver J.H."/>
        </authorList>
    </citation>
    <scope>NUCLEOTIDE SEQUENCE</scope>
    <source>
        <strain evidence="1">ECLA1</strain>
    </source>
</reference>
<proteinExistence type="predicted"/>
<dbReference type="AlphaFoldDB" id="A0AAE0ZZD7"/>
<organism evidence="1 2">
    <name type="scientific">Elysia crispata</name>
    <name type="common">lettuce slug</name>
    <dbReference type="NCBI Taxonomy" id="231223"/>
    <lineage>
        <taxon>Eukaryota</taxon>
        <taxon>Metazoa</taxon>
        <taxon>Spiralia</taxon>
        <taxon>Lophotrochozoa</taxon>
        <taxon>Mollusca</taxon>
        <taxon>Gastropoda</taxon>
        <taxon>Heterobranchia</taxon>
        <taxon>Euthyneura</taxon>
        <taxon>Panpulmonata</taxon>
        <taxon>Sacoglossa</taxon>
        <taxon>Placobranchoidea</taxon>
        <taxon>Plakobranchidae</taxon>
        <taxon>Elysia</taxon>
    </lineage>
</organism>
<evidence type="ECO:0000313" key="1">
    <source>
        <dbReference type="EMBL" id="KAK3778478.1"/>
    </source>
</evidence>
<protein>
    <submittedName>
        <fullName evidence="1">Uncharacterized protein</fullName>
    </submittedName>
</protein>
<sequence>MSHGGKNMQQAEYRQPQLHSYLDSSSKAVAMLSSSGTSFTKAHKAWLILSLKIPSLANITVTSLAESSSIIPVNLLSSCRSGLN</sequence>